<feature type="transmembrane region" description="Helical" evidence="1">
    <location>
        <begin position="31"/>
        <end position="51"/>
    </location>
</feature>
<proteinExistence type="predicted"/>
<evidence type="ECO:0000256" key="1">
    <source>
        <dbReference type="SAM" id="Phobius"/>
    </source>
</evidence>
<sequence>MLKSTCLFGLIVLACFLSGFGDLRNLITPLGYWLAWLGWALTVVTVIRPWLQQYSQFLSPFPRLVYLSFFILIAGMLLAGLSASQPTALYQALKVAVIAGLMGVTLLLIRQVRPEAVVDAIAVLLVAVLLSFWLSKGLGVPWWVRLGDGREGMEIAQPGVMWKPAVLFLPLVLADVLARPSLWWRHGCLIGISAYLLIVDGSRTGLLLFAGMIFVMAFLSLMLHWRGISLSLKWLLIAALSFGGINGVHSLLPGASPDVPNEIAIAPEPLALQRLQEGDASRLSLLKEGWRQSVDCLPAGCGFGSTAAVSHGIIMPVHNAYLAALGDFGLLGMIGMLGFVLAAAWPLCPWLRRARQVGFGALDARSWYGLGACAGALAWCATLMLHTFSSEMSEWGYACLLLAMAWVYCLEQR</sequence>
<dbReference type="RefSeq" id="WP_046742408.1">
    <property type="nucleotide sequence ID" value="NZ_LBNQ01000034.1"/>
</dbReference>
<dbReference type="AlphaFoldDB" id="A0A0U1PXX5"/>
<dbReference type="PROSITE" id="PS51257">
    <property type="entry name" value="PROKAR_LIPOPROTEIN"/>
    <property type="match status" value="1"/>
</dbReference>
<keyword evidence="1" id="KW-0472">Membrane</keyword>
<keyword evidence="1" id="KW-0812">Transmembrane</keyword>
<keyword evidence="1" id="KW-1133">Transmembrane helix</keyword>
<reference evidence="2 3" key="1">
    <citation type="submission" date="2015-05" db="EMBL/GenBank/DDBJ databases">
        <title>Draft genome sequence of Lampropedia sp. CT6, isolated from the microbial mat of a hot water spring, located at Manikaran, India.</title>
        <authorList>
            <person name="Tripathi C."/>
            <person name="Rani P."/>
            <person name="Mahato N.K."/>
            <person name="Lal R."/>
        </authorList>
    </citation>
    <scope>NUCLEOTIDE SEQUENCE [LARGE SCALE GENOMIC DNA]</scope>
    <source>
        <strain evidence="2 3">CT6</strain>
    </source>
</reference>
<feature type="transmembrane region" description="Helical" evidence="1">
    <location>
        <begin position="205"/>
        <end position="225"/>
    </location>
</feature>
<gene>
    <name evidence="2" type="ORF">AAV94_11590</name>
</gene>
<feature type="transmembrane region" description="Helical" evidence="1">
    <location>
        <begin position="116"/>
        <end position="135"/>
    </location>
</feature>
<feature type="transmembrane region" description="Helical" evidence="1">
    <location>
        <begin position="182"/>
        <end position="199"/>
    </location>
</feature>
<dbReference type="STRING" id="1610491.AAV94_11590"/>
<keyword evidence="3" id="KW-1185">Reference proteome</keyword>
<protein>
    <submittedName>
        <fullName evidence="2">Uncharacterized protein</fullName>
    </submittedName>
</protein>
<dbReference type="Proteomes" id="UP000050580">
    <property type="component" value="Unassembled WGS sequence"/>
</dbReference>
<evidence type="ECO:0000313" key="2">
    <source>
        <dbReference type="EMBL" id="KKW67225.1"/>
    </source>
</evidence>
<feature type="transmembrane region" description="Helical" evidence="1">
    <location>
        <begin position="367"/>
        <end position="389"/>
    </location>
</feature>
<feature type="transmembrane region" description="Helical" evidence="1">
    <location>
        <begin position="89"/>
        <end position="109"/>
    </location>
</feature>
<name>A0A0U1PXX5_9BURK</name>
<organism evidence="2 3">
    <name type="scientific">Lampropedia cohaerens</name>
    <dbReference type="NCBI Taxonomy" id="1610491"/>
    <lineage>
        <taxon>Bacteria</taxon>
        <taxon>Pseudomonadati</taxon>
        <taxon>Pseudomonadota</taxon>
        <taxon>Betaproteobacteria</taxon>
        <taxon>Burkholderiales</taxon>
        <taxon>Comamonadaceae</taxon>
        <taxon>Lampropedia</taxon>
    </lineage>
</organism>
<accession>A0A0U1PXX5</accession>
<feature type="transmembrane region" description="Helical" evidence="1">
    <location>
        <begin position="395"/>
        <end position="411"/>
    </location>
</feature>
<dbReference type="OrthoDB" id="6842352at2"/>
<dbReference type="PATRIC" id="fig|1610491.3.peg.2484"/>
<feature type="transmembrane region" description="Helical" evidence="1">
    <location>
        <begin position="328"/>
        <end position="347"/>
    </location>
</feature>
<feature type="transmembrane region" description="Helical" evidence="1">
    <location>
        <begin position="63"/>
        <end position="83"/>
    </location>
</feature>
<comment type="caution">
    <text evidence="2">The sequence shown here is derived from an EMBL/GenBank/DDBJ whole genome shotgun (WGS) entry which is preliminary data.</text>
</comment>
<dbReference type="EMBL" id="LBNQ01000034">
    <property type="protein sequence ID" value="KKW67225.1"/>
    <property type="molecule type" value="Genomic_DNA"/>
</dbReference>
<evidence type="ECO:0000313" key="3">
    <source>
        <dbReference type="Proteomes" id="UP000050580"/>
    </source>
</evidence>